<reference evidence="5" key="2">
    <citation type="submission" date="2020-08" db="EMBL/GenBank/DDBJ databases">
        <title>Plant Genome Project.</title>
        <authorList>
            <person name="Zhang R.-G."/>
        </authorList>
    </citation>
    <scope>NUCLEOTIDE SEQUENCE</scope>
    <source>
        <strain evidence="5">Huo1</strain>
        <tissue evidence="5">Leaf</tissue>
    </source>
</reference>
<proteinExistence type="predicted"/>
<keyword evidence="1" id="KW-0677">Repeat</keyword>
<accession>A0A8X8Z8A7</accession>
<feature type="domain" description="Disease resistance N-terminal" evidence="4">
    <location>
        <begin position="4"/>
        <end position="60"/>
    </location>
</feature>
<keyword evidence="3" id="KW-0611">Plant defense</keyword>
<dbReference type="GO" id="GO:0006952">
    <property type="term" value="P:defense response"/>
    <property type="evidence" value="ECO:0007669"/>
    <property type="project" value="UniProtKB-KW"/>
</dbReference>
<evidence type="ECO:0000259" key="4">
    <source>
        <dbReference type="Pfam" id="PF18052"/>
    </source>
</evidence>
<protein>
    <recommendedName>
        <fullName evidence="4">Disease resistance N-terminal domain-containing protein</fullName>
    </recommendedName>
</protein>
<keyword evidence="6" id="KW-1185">Reference proteome</keyword>
<comment type="caution">
    <text evidence="5">The sequence shown here is derived from an EMBL/GenBank/DDBJ whole genome shotgun (WGS) entry which is preliminary data.</text>
</comment>
<organism evidence="5">
    <name type="scientific">Salvia splendens</name>
    <name type="common">Scarlet sage</name>
    <dbReference type="NCBI Taxonomy" id="180675"/>
    <lineage>
        <taxon>Eukaryota</taxon>
        <taxon>Viridiplantae</taxon>
        <taxon>Streptophyta</taxon>
        <taxon>Embryophyta</taxon>
        <taxon>Tracheophyta</taxon>
        <taxon>Spermatophyta</taxon>
        <taxon>Magnoliopsida</taxon>
        <taxon>eudicotyledons</taxon>
        <taxon>Gunneridae</taxon>
        <taxon>Pentapetalae</taxon>
        <taxon>asterids</taxon>
        <taxon>lamiids</taxon>
        <taxon>Lamiales</taxon>
        <taxon>Lamiaceae</taxon>
        <taxon>Nepetoideae</taxon>
        <taxon>Mentheae</taxon>
        <taxon>Salviinae</taxon>
        <taxon>Salvia</taxon>
        <taxon>Salvia subgen. Calosphace</taxon>
        <taxon>core Calosphace</taxon>
    </lineage>
</organism>
<evidence type="ECO:0000313" key="6">
    <source>
        <dbReference type="Proteomes" id="UP000298416"/>
    </source>
</evidence>
<evidence type="ECO:0000256" key="2">
    <source>
        <dbReference type="ARBA" id="ARBA00022741"/>
    </source>
</evidence>
<dbReference type="Gene3D" id="1.20.5.4130">
    <property type="match status" value="1"/>
</dbReference>
<name>A0A8X8Z8A7_SALSN</name>
<keyword evidence="2" id="KW-0547">Nucleotide-binding</keyword>
<dbReference type="InterPro" id="IPR041118">
    <property type="entry name" value="Rx_N"/>
</dbReference>
<evidence type="ECO:0000313" key="5">
    <source>
        <dbReference type="EMBL" id="KAG6395501.1"/>
    </source>
</evidence>
<dbReference type="GO" id="GO:0000166">
    <property type="term" value="F:nucleotide binding"/>
    <property type="evidence" value="ECO:0007669"/>
    <property type="project" value="UniProtKB-KW"/>
</dbReference>
<dbReference type="Pfam" id="PF18052">
    <property type="entry name" value="Rx_N"/>
    <property type="match status" value="1"/>
</dbReference>
<reference evidence="5" key="1">
    <citation type="submission" date="2018-01" db="EMBL/GenBank/DDBJ databases">
        <authorList>
            <person name="Mao J.F."/>
        </authorList>
    </citation>
    <scope>NUCLEOTIDE SEQUENCE</scope>
    <source>
        <strain evidence="5">Huo1</strain>
        <tissue evidence="5">Leaf</tissue>
    </source>
</reference>
<dbReference type="AlphaFoldDB" id="A0A8X8Z8A7"/>
<dbReference type="EMBL" id="PNBA02000017">
    <property type="protein sequence ID" value="KAG6395501.1"/>
    <property type="molecule type" value="Genomic_DNA"/>
</dbReference>
<gene>
    <name evidence="5" type="ORF">SASPL_146146</name>
</gene>
<dbReference type="Proteomes" id="UP000298416">
    <property type="component" value="Unassembled WGS sequence"/>
</dbReference>
<evidence type="ECO:0000256" key="3">
    <source>
        <dbReference type="ARBA" id="ARBA00022821"/>
    </source>
</evidence>
<sequence>MIYDRISTLHEFLNEAEMRTIPGGAVKSWLKKLEDVAFDADNVLDELNHHLLSKQIKPIKPMKEKSINNEATELGLVGRLADVPPTLVDAAFETDAFTIDPIFIGRDEVVSEIADPMNV</sequence>
<evidence type="ECO:0000256" key="1">
    <source>
        <dbReference type="ARBA" id="ARBA00022737"/>
    </source>
</evidence>